<dbReference type="EMBL" id="CP001874">
    <property type="protein sequence ID" value="ADG86768.1"/>
    <property type="molecule type" value="Genomic_DNA"/>
</dbReference>
<sequence length="610" mass="67419">MQLADRLFVPDERWGFEFREPEPIRANPYLDQEPVWQEPPLPEELVDLLQAQQEAEAKRKDRIRYMITMLACATLPPLMFILLPVAAWFGFQWFIRPNLNKQRIDQLQHEYRKVRDAAFAQYQVAVQNWKQAVAAYDEAERRRWETAVSWYPIRLVSAPSRVDVFGGTPEGWASLLATAGGSLLGARQDLVLLDFTEHDVGGGLAALTAVRGIPVNRIALPNELHRIDLLATASTDECAELLAEAVHGLRQSTNHADARALHADLLNAVLQRLSGPLSFTRIAAGLAVLQGAYEPSGGGPLHSAEVERLSAYAGTLGQSEFTLKELRFLSNTLHLLAVDGGARRMASDGTEPGTGYDSPWNLRGLTIVATFDNNRRRKEFTDHVLAQELVRALSNREPQGVVVVAGADHLGLQTLEAITKYARRADVRLVLLIEHLRGELQQLMGGTDSATFLMCLRNHQEATTAADYIGRGFRFTLSQITEQVGRTLVTGGAESWGVQHQEGESWGSSWSTSRGPDGTTKSGGGHHSTSESWSRSWQETRKWATADSETVGRTMSRVYEYMVEPTTLQSLPTTAFILVETGPAGRRIIAGDCNPGIALLDNVSDRPWPS</sequence>
<dbReference type="KEGG" id="tbi:Tbis_0031"/>
<evidence type="ECO:0000256" key="2">
    <source>
        <dbReference type="SAM" id="Phobius"/>
    </source>
</evidence>
<accession>D6Y233</accession>
<proteinExistence type="predicted"/>
<dbReference type="eggNOG" id="COG0604">
    <property type="taxonomic scope" value="Bacteria"/>
</dbReference>
<feature type="region of interest" description="Disordered" evidence="1">
    <location>
        <begin position="499"/>
        <end position="537"/>
    </location>
</feature>
<name>D6Y233_THEBD</name>
<evidence type="ECO:0000313" key="4">
    <source>
        <dbReference type="Proteomes" id="UP000006640"/>
    </source>
</evidence>
<gene>
    <name evidence="3" type="ordered locus">Tbis_0031</name>
</gene>
<reference evidence="3 4" key="1">
    <citation type="submission" date="2010-01" db="EMBL/GenBank/DDBJ databases">
        <title>The complete genome of Thermobispora bispora DSM 43833.</title>
        <authorList>
            <consortium name="US DOE Joint Genome Institute (JGI-PGF)"/>
            <person name="Lucas S."/>
            <person name="Copeland A."/>
            <person name="Lapidus A."/>
            <person name="Glavina del Rio T."/>
            <person name="Dalin E."/>
            <person name="Tice H."/>
            <person name="Bruce D."/>
            <person name="Goodwin L."/>
            <person name="Pitluck S."/>
            <person name="Kyrpides N."/>
            <person name="Mavromatis K."/>
            <person name="Ivanova N."/>
            <person name="Mikhailova N."/>
            <person name="Chertkov O."/>
            <person name="Brettin T."/>
            <person name="Detter J.C."/>
            <person name="Han C."/>
            <person name="Larimer F."/>
            <person name="Land M."/>
            <person name="Hauser L."/>
            <person name="Markowitz V."/>
            <person name="Cheng J.-F."/>
            <person name="Hugenholtz P."/>
            <person name="Woyke T."/>
            <person name="Wu D."/>
            <person name="Jando M."/>
            <person name="Schneider S."/>
            <person name="Klenk H.-P."/>
            <person name="Eisen J.A."/>
        </authorList>
    </citation>
    <scope>NUCLEOTIDE SEQUENCE [LARGE SCALE GENOMIC DNA]</scope>
    <source>
        <strain evidence="4">ATCC 19993 / DSM 43833 / CBS 139.67 / JCM 10125 / KCTC 9307 / NBRC 14880 / R51</strain>
    </source>
</reference>
<dbReference type="HOGENOM" id="CLU_017258_0_0_11"/>
<evidence type="ECO:0000313" key="3">
    <source>
        <dbReference type="EMBL" id="ADG86768.1"/>
    </source>
</evidence>
<protein>
    <submittedName>
        <fullName evidence="3">Uncharacterized protein</fullName>
    </submittedName>
</protein>
<organism evidence="3 4">
    <name type="scientific">Thermobispora bispora (strain ATCC 19993 / DSM 43833 / CBS 139.67 / JCM 10125 / KCTC 9307 / NBRC 14880 / R51)</name>
    <dbReference type="NCBI Taxonomy" id="469371"/>
    <lineage>
        <taxon>Bacteria</taxon>
        <taxon>Bacillati</taxon>
        <taxon>Actinomycetota</taxon>
        <taxon>Actinomycetes</taxon>
        <taxon>Streptosporangiales</taxon>
        <taxon>Streptosporangiaceae</taxon>
        <taxon>Thermobispora</taxon>
    </lineage>
</organism>
<keyword evidence="2" id="KW-0812">Transmembrane</keyword>
<keyword evidence="2" id="KW-0472">Membrane</keyword>
<keyword evidence="2" id="KW-1133">Transmembrane helix</keyword>
<dbReference type="Proteomes" id="UP000006640">
    <property type="component" value="Chromosome"/>
</dbReference>
<evidence type="ECO:0000256" key="1">
    <source>
        <dbReference type="SAM" id="MobiDB-lite"/>
    </source>
</evidence>
<keyword evidence="4" id="KW-1185">Reference proteome</keyword>
<dbReference type="AlphaFoldDB" id="D6Y233"/>
<feature type="transmembrane region" description="Helical" evidence="2">
    <location>
        <begin position="67"/>
        <end position="95"/>
    </location>
</feature>